<dbReference type="Proteomes" id="UP000192513">
    <property type="component" value="Unassembled WGS sequence"/>
</dbReference>
<evidence type="ECO:0000313" key="3">
    <source>
        <dbReference type="Proteomes" id="UP000192513"/>
    </source>
</evidence>
<keyword evidence="3" id="KW-1185">Reference proteome</keyword>
<feature type="transmembrane region" description="Helical" evidence="1">
    <location>
        <begin position="49"/>
        <end position="66"/>
    </location>
</feature>
<name>A0A1X0IBN8_9MYCO</name>
<comment type="caution">
    <text evidence="2">The sequence shown here is derived from an EMBL/GenBank/DDBJ whole genome shotgun (WGS) entry which is preliminary data.</text>
</comment>
<accession>A0A1X0IBN8</accession>
<gene>
    <name evidence="2" type="ORF">BST39_12670</name>
</gene>
<dbReference type="OrthoDB" id="4734073at2"/>
<dbReference type="RefSeq" id="WP_083172047.1">
    <property type="nucleotide sequence ID" value="NZ_AP022619.1"/>
</dbReference>
<feature type="transmembrane region" description="Helical" evidence="1">
    <location>
        <begin position="21"/>
        <end position="43"/>
    </location>
</feature>
<keyword evidence="1" id="KW-0812">Transmembrane</keyword>
<sequence>MPTPDFTPGIRGHAREPRATPLYATTVVVTVMSGICALVALAAGSPLQFGIALAIFGAGWIAADFSERTIEPGQQRVAQRCVATVARPAPVYRPSRVVYAGRCERFSRPAPRVVSKSAA</sequence>
<dbReference type="EMBL" id="MVIE01000013">
    <property type="protein sequence ID" value="ORB41055.1"/>
    <property type="molecule type" value="Genomic_DNA"/>
</dbReference>
<protein>
    <submittedName>
        <fullName evidence="2">Uncharacterized protein</fullName>
    </submittedName>
</protein>
<reference evidence="2 3" key="1">
    <citation type="submission" date="2017-02" db="EMBL/GenBank/DDBJ databases">
        <title>The new phylogeny of genus Mycobacterium.</title>
        <authorList>
            <person name="Tortoli E."/>
            <person name="Trovato A."/>
            <person name="Cirillo D.M."/>
        </authorList>
    </citation>
    <scope>NUCLEOTIDE SEQUENCE [LARGE SCALE GENOMIC DNA]</scope>
    <source>
        <strain evidence="2 3">DSM 45000</strain>
    </source>
</reference>
<evidence type="ECO:0000313" key="2">
    <source>
        <dbReference type="EMBL" id="ORB41055.1"/>
    </source>
</evidence>
<evidence type="ECO:0000256" key="1">
    <source>
        <dbReference type="SAM" id="Phobius"/>
    </source>
</evidence>
<keyword evidence="1" id="KW-1133">Transmembrane helix</keyword>
<dbReference type="AlphaFoldDB" id="A0A1X0IBN8"/>
<keyword evidence="1" id="KW-0472">Membrane</keyword>
<organism evidence="2 3">
    <name type="scientific">Mycobacterium paraseoulense</name>
    <dbReference type="NCBI Taxonomy" id="590652"/>
    <lineage>
        <taxon>Bacteria</taxon>
        <taxon>Bacillati</taxon>
        <taxon>Actinomycetota</taxon>
        <taxon>Actinomycetes</taxon>
        <taxon>Mycobacteriales</taxon>
        <taxon>Mycobacteriaceae</taxon>
        <taxon>Mycobacterium</taxon>
    </lineage>
</organism>
<proteinExistence type="predicted"/>